<feature type="domain" description="Multidrug resistance protein MdtA-like barrel-sandwich hybrid" evidence="3">
    <location>
        <begin position="62"/>
        <end position="223"/>
    </location>
</feature>
<reference evidence="6 7" key="1">
    <citation type="submission" date="2019-04" db="EMBL/GenBank/DDBJ databases">
        <title>Phreatobacter aquaticus sp. nov.</title>
        <authorList>
            <person name="Choi A."/>
        </authorList>
    </citation>
    <scope>NUCLEOTIDE SEQUENCE [LARGE SCALE GENOMIC DNA]</scope>
    <source>
        <strain evidence="6 7">KCTC 52518</strain>
    </source>
</reference>
<dbReference type="InterPro" id="IPR058792">
    <property type="entry name" value="Beta-barrel_RND_2"/>
</dbReference>
<evidence type="ECO:0000259" key="3">
    <source>
        <dbReference type="Pfam" id="PF25917"/>
    </source>
</evidence>
<organism evidence="6 7">
    <name type="scientific">Phreatobacter stygius</name>
    <dbReference type="NCBI Taxonomy" id="1940610"/>
    <lineage>
        <taxon>Bacteria</taxon>
        <taxon>Pseudomonadati</taxon>
        <taxon>Pseudomonadota</taxon>
        <taxon>Alphaproteobacteria</taxon>
        <taxon>Hyphomicrobiales</taxon>
        <taxon>Phreatobacteraceae</taxon>
        <taxon>Phreatobacter</taxon>
    </lineage>
</organism>
<dbReference type="Gene3D" id="1.10.287.470">
    <property type="entry name" value="Helix hairpin bin"/>
    <property type="match status" value="1"/>
</dbReference>
<dbReference type="InterPro" id="IPR058625">
    <property type="entry name" value="MdtA-like_BSH"/>
</dbReference>
<dbReference type="EMBL" id="CP039690">
    <property type="protein sequence ID" value="QCI64430.1"/>
    <property type="molecule type" value="Genomic_DNA"/>
</dbReference>
<evidence type="ECO:0000313" key="6">
    <source>
        <dbReference type="EMBL" id="QCI64430.1"/>
    </source>
</evidence>
<dbReference type="InterPro" id="IPR006143">
    <property type="entry name" value="RND_pump_MFP"/>
</dbReference>
<dbReference type="Pfam" id="PF25989">
    <property type="entry name" value="YknX_C"/>
    <property type="match status" value="1"/>
</dbReference>
<evidence type="ECO:0000256" key="2">
    <source>
        <dbReference type="SAM" id="SignalP"/>
    </source>
</evidence>
<protein>
    <submittedName>
        <fullName evidence="6">Efflux RND transporter periplasmic adaptor subunit</fullName>
    </submittedName>
</protein>
<dbReference type="RefSeq" id="WP_136959884.1">
    <property type="nucleotide sequence ID" value="NZ_CP039690.1"/>
</dbReference>
<dbReference type="KEGG" id="pstg:E8M01_09415"/>
<comment type="similarity">
    <text evidence="1">Belongs to the membrane fusion protein (MFP) (TC 8.A.1) family.</text>
</comment>
<proteinExistence type="inferred from homology"/>
<dbReference type="PANTHER" id="PTHR30469:SF15">
    <property type="entry name" value="HLYD FAMILY OF SECRETION PROTEINS"/>
    <property type="match status" value="1"/>
</dbReference>
<gene>
    <name evidence="6" type="ORF">E8M01_09415</name>
</gene>
<sequence>MTRIMTRLMHRSLLLLALVLPLGAGAARANEPRPPSVTVATASRGEVRDLVIVTGSFVAREEVLISPEVEGLSIVEILVEEGDQVAAGQVLARLNRAMLDVQLAQNAAQIARAEASIAQSNASIAEATANKSLTDQQLQRTRQLQTTGVASNDQLDQRLSASRAANARLDAAHHALRLGEADLTLARAQREDIALRIARSEIRTPVGGVVSRRTARVGAVAAAVGDPLFRIISEGAVELEGDIAETTLAKLKPGQKAAIDAAGWDRQLAGSVRLVAPEVNRANRLGRVRIALDGTDRPPLGSFGRGLVEVARSEGVLVPLSAVMFAQGAVSVQVVKDGLVETRTVVPGLRADNRIEIRQGLQAGEQVVAVSGSFVRNGDRVTPIALAAR</sequence>
<dbReference type="Gene3D" id="2.40.50.100">
    <property type="match status" value="1"/>
</dbReference>
<evidence type="ECO:0000313" key="7">
    <source>
        <dbReference type="Proteomes" id="UP000298781"/>
    </source>
</evidence>
<name>A0A4D7B2X1_9HYPH</name>
<dbReference type="Pfam" id="PF25954">
    <property type="entry name" value="Beta-barrel_RND_2"/>
    <property type="match status" value="1"/>
</dbReference>
<evidence type="ECO:0000259" key="4">
    <source>
        <dbReference type="Pfam" id="PF25954"/>
    </source>
</evidence>
<feature type="domain" description="YknX-like C-terminal permuted SH3-like" evidence="5">
    <location>
        <begin position="317"/>
        <end position="382"/>
    </location>
</feature>
<keyword evidence="2" id="KW-0732">Signal</keyword>
<dbReference type="AlphaFoldDB" id="A0A4D7B2X1"/>
<dbReference type="InterPro" id="IPR058637">
    <property type="entry name" value="YknX-like_C"/>
</dbReference>
<dbReference type="SUPFAM" id="SSF111369">
    <property type="entry name" value="HlyD-like secretion proteins"/>
    <property type="match status" value="1"/>
</dbReference>
<dbReference type="GO" id="GO:1990281">
    <property type="term" value="C:efflux pump complex"/>
    <property type="evidence" value="ECO:0007669"/>
    <property type="project" value="TreeGrafter"/>
</dbReference>
<feature type="chain" id="PRO_5020955984" evidence="2">
    <location>
        <begin position="30"/>
        <end position="389"/>
    </location>
</feature>
<feature type="domain" description="CusB-like beta-barrel" evidence="4">
    <location>
        <begin position="239"/>
        <end position="296"/>
    </location>
</feature>
<dbReference type="OrthoDB" id="7422354at2"/>
<dbReference type="Gene3D" id="2.40.30.170">
    <property type="match status" value="1"/>
</dbReference>
<accession>A0A4D7B2X1</accession>
<dbReference type="NCBIfam" id="TIGR01730">
    <property type="entry name" value="RND_mfp"/>
    <property type="match status" value="1"/>
</dbReference>
<dbReference type="PANTHER" id="PTHR30469">
    <property type="entry name" value="MULTIDRUG RESISTANCE PROTEIN MDTA"/>
    <property type="match status" value="1"/>
</dbReference>
<dbReference type="Pfam" id="PF25917">
    <property type="entry name" value="BSH_RND"/>
    <property type="match status" value="1"/>
</dbReference>
<dbReference type="Proteomes" id="UP000298781">
    <property type="component" value="Chromosome"/>
</dbReference>
<dbReference type="GO" id="GO:0015562">
    <property type="term" value="F:efflux transmembrane transporter activity"/>
    <property type="evidence" value="ECO:0007669"/>
    <property type="project" value="TreeGrafter"/>
</dbReference>
<evidence type="ECO:0000256" key="1">
    <source>
        <dbReference type="ARBA" id="ARBA00009477"/>
    </source>
</evidence>
<feature type="signal peptide" evidence="2">
    <location>
        <begin position="1"/>
        <end position="29"/>
    </location>
</feature>
<evidence type="ECO:0000259" key="5">
    <source>
        <dbReference type="Pfam" id="PF25989"/>
    </source>
</evidence>
<keyword evidence="7" id="KW-1185">Reference proteome</keyword>
<dbReference type="Gene3D" id="2.40.420.20">
    <property type="match status" value="1"/>
</dbReference>